<comment type="caution">
    <text evidence="1">The sequence shown here is derived from an EMBL/GenBank/DDBJ whole genome shotgun (WGS) entry which is preliminary data.</text>
</comment>
<gene>
    <name evidence="1" type="primary">g8966</name>
    <name evidence="1" type="ORF">NpPPO83_00008966</name>
</gene>
<dbReference type="EMBL" id="BSXG01000140">
    <property type="protein sequence ID" value="GME48364.1"/>
    <property type="molecule type" value="Genomic_DNA"/>
</dbReference>
<name>A0ACB5SM45_9PEZI</name>
<protein>
    <submittedName>
        <fullName evidence="1">Cu2+-exporting ATPase</fullName>
    </submittedName>
</protein>
<organism evidence="1 2">
    <name type="scientific">Neofusicoccum parvum</name>
    <dbReference type="NCBI Taxonomy" id="310453"/>
    <lineage>
        <taxon>Eukaryota</taxon>
        <taxon>Fungi</taxon>
        <taxon>Dikarya</taxon>
        <taxon>Ascomycota</taxon>
        <taxon>Pezizomycotina</taxon>
        <taxon>Dothideomycetes</taxon>
        <taxon>Dothideomycetes incertae sedis</taxon>
        <taxon>Botryosphaeriales</taxon>
        <taxon>Botryosphaeriaceae</taxon>
        <taxon>Neofusicoccum</taxon>
    </lineage>
</organism>
<reference evidence="1" key="1">
    <citation type="submission" date="2024-09" db="EMBL/GenBank/DDBJ databases">
        <title>Draft Genome Sequences of Neofusicoccum parvum.</title>
        <authorList>
            <person name="Ashida A."/>
            <person name="Camagna M."/>
            <person name="Tanaka A."/>
            <person name="Takemoto D."/>
        </authorList>
    </citation>
    <scope>NUCLEOTIDE SEQUENCE</scope>
    <source>
        <strain evidence="1">PPO83</strain>
    </source>
</reference>
<sequence length="529" mass="59765">MAPHKITPSNVQQTEPFGLKSTWTKNLQAPFATYPGRFEGEIADLVVFGQIPKEIDGTFYRIMVDPFYPMDQDVPIEGDGNISAFRIHNGRVDMKVKYVETERLKLERKAQERLFGLYRNPFTHHPCVRAAVDSTANTNLVYWAGKLVALKESALPYNIDPNTLDTLGYDPFSSPSKAKTFSAHPKVDPYTNELVVFGYEAKGLGSLDIVVYSIDATGAQTDVQWIRSPWLAFIHDCAITPNFLILMLWPFEGDVERMRQGKHHWTYAPHRPATFVVVPRRAAAAPPGWRPGEHRVYHWENAVAMHTAGAWEAADGSLRLESSRVMYNILPCFAPEDAPPPPPPAEMRADYVRWEFDLAKPSGTKIADPRVVLDVPSEFPRIDERFMTHDYEWVVLDVILPETPGVVVPLHLNGLAMVNTKNGETRYFNPGGDCHLQEPVFIPRSKDAPQGDGWVMAMVERKQEKLNELVLLDTRNFETPVAIIRMPFRMMTQVHGNWVESSQLGEHKSLVRETGGVEVSRRGALEPEL</sequence>
<keyword evidence="2" id="KW-1185">Reference proteome</keyword>
<proteinExistence type="predicted"/>
<evidence type="ECO:0000313" key="2">
    <source>
        <dbReference type="Proteomes" id="UP001165186"/>
    </source>
</evidence>
<dbReference type="Proteomes" id="UP001165186">
    <property type="component" value="Unassembled WGS sequence"/>
</dbReference>
<accession>A0ACB5SM45</accession>
<evidence type="ECO:0000313" key="1">
    <source>
        <dbReference type="EMBL" id="GME48364.1"/>
    </source>
</evidence>